<reference evidence="15 16" key="1">
    <citation type="submission" date="2019-01" db="EMBL/GenBank/DDBJ databases">
        <title>Senegalimassilia sp. nov. KGMB04484 isolated human feces.</title>
        <authorList>
            <person name="Han K.-I."/>
            <person name="Kim J.-S."/>
            <person name="Lee K.C."/>
            <person name="Suh M.K."/>
            <person name="Eom M.K."/>
            <person name="Lee J.H."/>
            <person name="Park S.-H."/>
            <person name="Kang S.W."/>
            <person name="Park J.-E."/>
            <person name="Oh B.S."/>
            <person name="Yu S.Y."/>
            <person name="Choi S.-H."/>
            <person name="Lee D.H."/>
            <person name="Yoon H."/>
            <person name="Kim B.-Y."/>
            <person name="Lee J.H."/>
            <person name="Lee J.-S."/>
        </authorList>
    </citation>
    <scope>NUCLEOTIDE SEQUENCE [LARGE SCALE GENOMIC DNA]</scope>
    <source>
        <strain evidence="15 16">KGMB04484</strain>
    </source>
</reference>
<comment type="caution">
    <text evidence="15">The sequence shown here is derived from an EMBL/GenBank/DDBJ whole genome shotgun (WGS) entry which is preliminary data.</text>
</comment>
<comment type="catalytic activity">
    <reaction evidence="10">
        <text>ATP + H2O = ADP + phosphate + H(+)</text>
        <dbReference type="Rhea" id="RHEA:13065"/>
        <dbReference type="ChEBI" id="CHEBI:15377"/>
        <dbReference type="ChEBI" id="CHEBI:15378"/>
        <dbReference type="ChEBI" id="CHEBI:30616"/>
        <dbReference type="ChEBI" id="CHEBI:43474"/>
        <dbReference type="ChEBI" id="CHEBI:456216"/>
        <dbReference type="EC" id="5.6.2.4"/>
    </reaction>
</comment>
<keyword evidence="6" id="KW-0238">DNA-binding</keyword>
<evidence type="ECO:0000259" key="13">
    <source>
        <dbReference type="PROSITE" id="PS51198"/>
    </source>
</evidence>
<dbReference type="InterPro" id="IPR000212">
    <property type="entry name" value="DNA_helicase_UvrD/REP"/>
</dbReference>
<dbReference type="Pfam" id="PF13361">
    <property type="entry name" value="UvrD_C"/>
    <property type="match status" value="1"/>
</dbReference>
<evidence type="ECO:0000256" key="5">
    <source>
        <dbReference type="ARBA" id="ARBA00022840"/>
    </source>
</evidence>
<keyword evidence="16" id="KW-1185">Reference proteome</keyword>
<dbReference type="Pfam" id="PF21196">
    <property type="entry name" value="PcrA_UvrD_tudor"/>
    <property type="match status" value="1"/>
</dbReference>
<dbReference type="Proteomes" id="UP000293345">
    <property type="component" value="Unassembled WGS sequence"/>
</dbReference>
<dbReference type="GO" id="GO:0005829">
    <property type="term" value="C:cytosol"/>
    <property type="evidence" value="ECO:0007669"/>
    <property type="project" value="TreeGrafter"/>
</dbReference>
<dbReference type="Pfam" id="PF00580">
    <property type="entry name" value="UvrD-helicase"/>
    <property type="match status" value="1"/>
</dbReference>
<keyword evidence="2 11" id="KW-0547">Nucleotide-binding</keyword>
<evidence type="ECO:0000313" key="16">
    <source>
        <dbReference type="Proteomes" id="UP000293345"/>
    </source>
</evidence>
<sequence length="861" mass="94997">MPVDITTLNGPQRAAVECTEGPLLVLAGAGSGKTRVLTYRIAHILEDLDVAPWEILAITFTNKAAAEMRERLQGLVGPRSRGMWVSTFHSMCVRMLRADAELLGFSKSFTIYDTDDQKRLYKEIMAELDIDPKRFPVNALMNRISTAKNELKAPGVFAKEANDPVGKVAARVYERLQERLKQANAFDFDDLLLYAYLLLKNHPEVLEAYQLRFRYIMVDEYQDTNHAQYEITRLLAEQHGNIMVVGDDDQSIYSWRGADIRNILDFEKDYPRCTTVKLEQNYRSVGNVLAAANAVIANNQHRKAKKLFTDQEDGEKIHVYMATDERDEGRWIAGEIEKQRQKGLSYNQVAVFYRTNAQSRMLEDMLLRAGVPYRIVGGTRFFERAEIRDVMAYLTLVVNPADDIAAKRVINTPRRGIGKSTIERIEQFAREMGMTFMEGAELAAADPELRASTRRSVGEFVQLVKDAQSYSGDLRKLIEAVIDKSGLIGALQAENTDEARGRIENIQEFLSVVDEFVDTHDEEDADYAAPQHSAVLRTADALDAAASPRTQSAAADEGSGIGETLADSSLPMGGQLADDAPVVVGVTAGGEGVGEEKAAAADEPVRVLRGDSLADFLEWVRLRTDLDTMEDDGQAVTMMTVHASKGLEFDCVFVAGMEETLFPHMNSVGDAAGIEEERRLAYVAITRARKVLYLTCAYTRQIFGQTQSNPVSRFVHEIPSELRQTMGVGSQGFSGTGWEKRGSRKGISGSGVEAGGGRVFGRSSASMPGGRSDRERREARTGRMGSGMGSGRAVSGAYVRPGAEKKAAAKMTFAAGDMVDHKTFGRGKVTKVDGDTLYVRFTKSGQTKKLLKDYAPIVKIN</sequence>
<dbReference type="InterPro" id="IPR013986">
    <property type="entry name" value="DExx_box_DNA_helicase_dom_sf"/>
</dbReference>
<feature type="binding site" evidence="11">
    <location>
        <begin position="27"/>
        <end position="34"/>
    </location>
    <ligand>
        <name>ATP</name>
        <dbReference type="ChEBI" id="CHEBI:30616"/>
    </ligand>
</feature>
<evidence type="ECO:0000256" key="3">
    <source>
        <dbReference type="ARBA" id="ARBA00022801"/>
    </source>
</evidence>
<dbReference type="Gene3D" id="1.10.486.10">
    <property type="entry name" value="PCRA, domain 4"/>
    <property type="match status" value="1"/>
</dbReference>
<dbReference type="InterPro" id="IPR014016">
    <property type="entry name" value="UvrD-like_ATP-bd"/>
</dbReference>
<dbReference type="InterPro" id="IPR014017">
    <property type="entry name" value="DNA_helicase_UvrD-like_C"/>
</dbReference>
<comment type="similarity">
    <text evidence="1">Belongs to the helicase family. UvrD subfamily.</text>
</comment>
<dbReference type="GO" id="GO:0003677">
    <property type="term" value="F:DNA binding"/>
    <property type="evidence" value="ECO:0007669"/>
    <property type="project" value="UniProtKB-KW"/>
</dbReference>
<dbReference type="PANTHER" id="PTHR11070:SF2">
    <property type="entry name" value="ATP-DEPENDENT DNA HELICASE SRS2"/>
    <property type="match status" value="1"/>
</dbReference>
<dbReference type="Gene3D" id="1.10.10.160">
    <property type="match status" value="1"/>
</dbReference>
<dbReference type="GO" id="GO:0043138">
    <property type="term" value="F:3'-5' DNA helicase activity"/>
    <property type="evidence" value="ECO:0007669"/>
    <property type="project" value="UniProtKB-EC"/>
</dbReference>
<dbReference type="RefSeq" id="WP_129423092.1">
    <property type="nucleotide sequence ID" value="NZ_SDPW01000001.1"/>
</dbReference>
<keyword evidence="3 11" id="KW-0378">Hydrolase</keyword>
<feature type="domain" description="UvrD-like helicase ATP-binding" evidence="13">
    <location>
        <begin position="6"/>
        <end position="285"/>
    </location>
</feature>
<dbReference type="CDD" id="cd18807">
    <property type="entry name" value="SF1_C_UvrD"/>
    <property type="match status" value="1"/>
</dbReference>
<evidence type="ECO:0000256" key="7">
    <source>
        <dbReference type="ARBA" id="ARBA00023235"/>
    </source>
</evidence>
<evidence type="ECO:0000256" key="4">
    <source>
        <dbReference type="ARBA" id="ARBA00022806"/>
    </source>
</evidence>
<dbReference type="AlphaFoldDB" id="A0A4Q2K109"/>
<proteinExistence type="inferred from homology"/>
<evidence type="ECO:0000256" key="8">
    <source>
        <dbReference type="ARBA" id="ARBA00034617"/>
    </source>
</evidence>
<gene>
    <name evidence="15" type="ORF">ET524_01775</name>
</gene>
<dbReference type="GO" id="GO:0016887">
    <property type="term" value="F:ATP hydrolysis activity"/>
    <property type="evidence" value="ECO:0007669"/>
    <property type="project" value="RHEA"/>
</dbReference>
<evidence type="ECO:0000256" key="9">
    <source>
        <dbReference type="ARBA" id="ARBA00034808"/>
    </source>
</evidence>
<evidence type="ECO:0000256" key="11">
    <source>
        <dbReference type="PROSITE-ProRule" id="PRU00560"/>
    </source>
</evidence>
<comment type="catalytic activity">
    <reaction evidence="8">
        <text>Couples ATP hydrolysis with the unwinding of duplex DNA by translocating in the 3'-5' direction.</text>
        <dbReference type="EC" id="5.6.2.4"/>
    </reaction>
</comment>
<organism evidence="15 16">
    <name type="scientific">Senegalimassilia faecalis</name>
    <dbReference type="NCBI Taxonomy" id="2509433"/>
    <lineage>
        <taxon>Bacteria</taxon>
        <taxon>Bacillati</taxon>
        <taxon>Actinomycetota</taxon>
        <taxon>Coriobacteriia</taxon>
        <taxon>Coriobacteriales</taxon>
        <taxon>Coriobacteriaceae</taxon>
        <taxon>Senegalimassilia</taxon>
    </lineage>
</organism>
<dbReference type="EMBL" id="SDPW01000001">
    <property type="protein sequence ID" value="RXZ53363.1"/>
    <property type="molecule type" value="Genomic_DNA"/>
</dbReference>
<keyword evidence="4 11" id="KW-0347">Helicase</keyword>
<dbReference type="GO" id="GO:0009314">
    <property type="term" value="P:response to radiation"/>
    <property type="evidence" value="ECO:0007669"/>
    <property type="project" value="UniProtKB-ARBA"/>
</dbReference>
<dbReference type="Gene3D" id="3.40.50.300">
    <property type="entry name" value="P-loop containing nucleotide triphosphate hydrolases"/>
    <property type="match status" value="3"/>
</dbReference>
<dbReference type="GO" id="GO:0005524">
    <property type="term" value="F:ATP binding"/>
    <property type="evidence" value="ECO:0007669"/>
    <property type="project" value="UniProtKB-UniRule"/>
</dbReference>
<evidence type="ECO:0000313" key="15">
    <source>
        <dbReference type="EMBL" id="RXZ53363.1"/>
    </source>
</evidence>
<feature type="region of interest" description="Disordered" evidence="12">
    <location>
        <begin position="726"/>
        <end position="795"/>
    </location>
</feature>
<feature type="domain" description="UvrD-like helicase C-terminal" evidence="14">
    <location>
        <begin position="286"/>
        <end position="646"/>
    </location>
</feature>
<evidence type="ECO:0000256" key="10">
    <source>
        <dbReference type="ARBA" id="ARBA00048988"/>
    </source>
</evidence>
<dbReference type="FunFam" id="1.10.10.160:FF:000001">
    <property type="entry name" value="ATP-dependent DNA helicase"/>
    <property type="match status" value="1"/>
</dbReference>
<keyword evidence="5 11" id="KW-0067">ATP-binding</keyword>
<dbReference type="PROSITE" id="PS51198">
    <property type="entry name" value="UVRD_HELICASE_ATP_BIND"/>
    <property type="match status" value="1"/>
</dbReference>
<dbReference type="PROSITE" id="PS51217">
    <property type="entry name" value="UVRD_HELICASE_CTER"/>
    <property type="match status" value="1"/>
</dbReference>
<dbReference type="EC" id="5.6.2.4" evidence="9"/>
<dbReference type="GO" id="GO:0033202">
    <property type="term" value="C:DNA helicase complex"/>
    <property type="evidence" value="ECO:0007669"/>
    <property type="project" value="TreeGrafter"/>
</dbReference>
<dbReference type="GO" id="GO:0000725">
    <property type="term" value="P:recombinational repair"/>
    <property type="evidence" value="ECO:0007669"/>
    <property type="project" value="TreeGrafter"/>
</dbReference>
<dbReference type="CDD" id="cd17932">
    <property type="entry name" value="DEXQc_UvrD"/>
    <property type="match status" value="1"/>
</dbReference>
<evidence type="ECO:0000256" key="12">
    <source>
        <dbReference type="SAM" id="MobiDB-lite"/>
    </source>
</evidence>
<dbReference type="PANTHER" id="PTHR11070">
    <property type="entry name" value="UVRD / RECB / PCRA DNA HELICASE FAMILY MEMBER"/>
    <property type="match status" value="1"/>
</dbReference>
<dbReference type="InterPro" id="IPR027417">
    <property type="entry name" value="P-loop_NTPase"/>
</dbReference>
<evidence type="ECO:0000256" key="1">
    <source>
        <dbReference type="ARBA" id="ARBA00009922"/>
    </source>
</evidence>
<dbReference type="SUPFAM" id="SSF52540">
    <property type="entry name" value="P-loop containing nucleoside triphosphate hydrolases"/>
    <property type="match status" value="2"/>
</dbReference>
<evidence type="ECO:0000256" key="6">
    <source>
        <dbReference type="ARBA" id="ARBA00023125"/>
    </source>
</evidence>
<accession>A0A4Q2K109</accession>
<dbReference type="OrthoDB" id="9806690at2"/>
<keyword evidence="7" id="KW-0413">Isomerase</keyword>
<evidence type="ECO:0000259" key="14">
    <source>
        <dbReference type="PROSITE" id="PS51217"/>
    </source>
</evidence>
<feature type="compositionally biased region" description="Gly residues" evidence="12">
    <location>
        <begin position="748"/>
        <end position="759"/>
    </location>
</feature>
<name>A0A4Q2K109_9ACTN</name>
<evidence type="ECO:0000256" key="2">
    <source>
        <dbReference type="ARBA" id="ARBA00022741"/>
    </source>
</evidence>
<protein>
    <recommendedName>
        <fullName evidence="9">DNA 3'-5' helicase</fullName>
        <ecNumber evidence="9">5.6.2.4</ecNumber>
    </recommendedName>
</protein>
<feature type="compositionally biased region" description="Basic and acidic residues" evidence="12">
    <location>
        <begin position="771"/>
        <end position="781"/>
    </location>
</feature>